<protein>
    <recommendedName>
        <fullName evidence="3">Plasmid stabilization system</fullName>
    </recommendedName>
</protein>
<sequence>MASPIQIEITANFEANLESVRCFCHDMGKSDQYEKLLDELFGNIIPNLQEFPRMGADFCSLPAGSVEVRRAQEKLRGRLQENMSIRQYQSREYVILYLLKETTVSLLAIKHQRQLAYDMRKWD</sequence>
<organism evidence="1 2">
    <name type="scientific">Thiothrix nivea (strain ATCC 35100 / DSM 5205 / JP2)</name>
    <dbReference type="NCBI Taxonomy" id="870187"/>
    <lineage>
        <taxon>Bacteria</taxon>
        <taxon>Pseudomonadati</taxon>
        <taxon>Pseudomonadota</taxon>
        <taxon>Gammaproteobacteria</taxon>
        <taxon>Thiotrichales</taxon>
        <taxon>Thiotrichaceae</taxon>
        <taxon>Thiothrix</taxon>
    </lineage>
</organism>
<dbReference type="Proteomes" id="UP000005317">
    <property type="component" value="Unassembled WGS sequence"/>
</dbReference>
<dbReference type="RefSeq" id="WP_002707210.1">
    <property type="nucleotide sequence ID" value="NZ_JH651384.1"/>
</dbReference>
<dbReference type="OrthoDB" id="5405593at2"/>
<proteinExistence type="predicted"/>
<dbReference type="Gene3D" id="3.30.2310.20">
    <property type="entry name" value="RelE-like"/>
    <property type="match status" value="1"/>
</dbReference>
<evidence type="ECO:0000313" key="2">
    <source>
        <dbReference type="Proteomes" id="UP000005317"/>
    </source>
</evidence>
<dbReference type="InterPro" id="IPR035093">
    <property type="entry name" value="RelE/ParE_toxin_dom_sf"/>
</dbReference>
<evidence type="ECO:0000313" key="1">
    <source>
        <dbReference type="EMBL" id="EIJ33256.1"/>
    </source>
</evidence>
<keyword evidence="2" id="KW-1185">Reference proteome</keyword>
<dbReference type="EMBL" id="JH651384">
    <property type="protein sequence ID" value="EIJ33256.1"/>
    <property type="molecule type" value="Genomic_DNA"/>
</dbReference>
<name>A0A656HCS8_THINJ</name>
<evidence type="ECO:0008006" key="3">
    <source>
        <dbReference type="Google" id="ProtNLM"/>
    </source>
</evidence>
<accession>A0A656HCS8</accession>
<dbReference type="AlphaFoldDB" id="A0A656HCS8"/>
<gene>
    <name evidence="1" type="ORF">Thini_0619</name>
</gene>
<reference evidence="2" key="1">
    <citation type="journal article" date="2011" name="Stand. Genomic Sci.">
        <title>Genome sequence of the filamentous, gliding Thiothrix nivea neotype strain (JP2(T)).</title>
        <authorList>
            <person name="Lapidus A."/>
            <person name="Nolan M."/>
            <person name="Lucas S."/>
            <person name="Glavina Del Rio T."/>
            <person name="Tice H."/>
            <person name="Cheng J.F."/>
            <person name="Tapia R."/>
            <person name="Han C."/>
            <person name="Goodwin L."/>
            <person name="Pitluck S."/>
            <person name="Liolios K."/>
            <person name="Pagani I."/>
            <person name="Ivanova N."/>
            <person name="Huntemann M."/>
            <person name="Mavromatis K."/>
            <person name="Mikhailova N."/>
            <person name="Pati A."/>
            <person name="Chen A."/>
            <person name="Palaniappan K."/>
            <person name="Land M."/>
            <person name="Brambilla E.M."/>
            <person name="Rohde M."/>
            <person name="Abt B."/>
            <person name="Verbarg S."/>
            <person name="Goker M."/>
            <person name="Bristow J."/>
            <person name="Eisen J.A."/>
            <person name="Markowitz V."/>
            <person name="Hugenholtz P."/>
            <person name="Kyrpides N.C."/>
            <person name="Klenk H.P."/>
            <person name="Woyke T."/>
        </authorList>
    </citation>
    <scope>NUCLEOTIDE SEQUENCE [LARGE SCALE GENOMIC DNA]</scope>
    <source>
        <strain evidence="2">ATCC 35100 / DSM 5205 / JP2</strain>
    </source>
</reference>